<organism evidence="2">
    <name type="scientific">Coniophora puteana</name>
    <dbReference type="NCBI Taxonomy" id="80637"/>
    <lineage>
        <taxon>Eukaryota</taxon>
        <taxon>Fungi</taxon>
        <taxon>Dikarya</taxon>
        <taxon>Basidiomycota</taxon>
        <taxon>Agaricomycotina</taxon>
        <taxon>Agaricomycetes</taxon>
        <taxon>Agaricomycetidae</taxon>
        <taxon>Boletales</taxon>
        <taxon>Coniophorineae</taxon>
        <taxon>Coniophoraceae</taxon>
        <taxon>Coniophora</taxon>
    </lineage>
</organism>
<name>A0A896Z1M4_9AGAM</name>
<dbReference type="AlphaFoldDB" id="A0A896Z1M4"/>
<evidence type="ECO:0000313" key="2">
    <source>
        <dbReference type="EMBL" id="QSE33999.1"/>
    </source>
</evidence>
<feature type="transmembrane region" description="Helical" evidence="1">
    <location>
        <begin position="62"/>
        <end position="82"/>
    </location>
</feature>
<keyword evidence="1" id="KW-0812">Transmembrane</keyword>
<sequence>MIRNTPYNKLPVANKSLPLVILEPLLSVLRPNWGDCLINIDKISRYFWLMKFGLFVSTFHRLIFMIGRLFIGSVACSVGILFSPPGLSSLLKYLRPIATSIVLFVEDHSPLRIIPLISMPEIKKDIVNSTSWSIIGLVIGGVVTVSLGLGFVHYLLPSLFIKLPVVGTVVGAYAAYINDTAGTIWNLFTSYLPSQGSNSNQGLDTTAAANSSVSVQPSVNTQVPVQPNVASENVVTSPIASESVVARMRMPERIVVNEPSSRADVLRRILETYGPRQSK</sequence>
<accession>A0A896Z1M4</accession>
<evidence type="ECO:0000256" key="1">
    <source>
        <dbReference type="SAM" id="Phobius"/>
    </source>
</evidence>
<protein>
    <submittedName>
        <fullName evidence="2">Uncharacterized protein</fullName>
    </submittedName>
</protein>
<gene>
    <name evidence="2" type="primary">orf279</name>
</gene>
<feature type="transmembrane region" description="Helical" evidence="1">
    <location>
        <begin position="134"/>
        <end position="156"/>
    </location>
</feature>
<dbReference type="EMBL" id="MT375016">
    <property type="protein sequence ID" value="QSE33999.1"/>
    <property type="molecule type" value="Genomic_DNA"/>
</dbReference>
<keyword evidence="1" id="KW-0472">Membrane</keyword>
<reference evidence="2" key="1">
    <citation type="journal article" date="2020" name="Comput. Struct. Biotechnol. J.">
        <title>The mitogenomes of two saprophytic Boletales species (Coniophora) reveals intron dynamics and accumulation of plasmid-derived and non-conserved genes.</title>
        <authorList>
            <person name="Wu P."/>
            <person name="Bao Z."/>
            <person name="Tu W."/>
            <person name="Li L."/>
            <person name="Xiong C."/>
            <person name="Jin X."/>
            <person name="Li P."/>
            <person name="Gui M."/>
            <person name="Huang W."/>
            <person name="Li Q."/>
        </authorList>
    </citation>
    <scope>NUCLEOTIDE SEQUENCE</scope>
</reference>
<keyword evidence="2" id="KW-0496">Mitochondrion</keyword>
<geneLocation type="mitochondrion" evidence="2"/>
<proteinExistence type="predicted"/>
<keyword evidence="1" id="KW-1133">Transmembrane helix</keyword>